<comment type="caution">
    <text evidence="8">The sequence shown here is derived from an EMBL/GenBank/DDBJ whole genome shotgun (WGS) entry which is preliminary data.</text>
</comment>
<evidence type="ECO:0000256" key="5">
    <source>
        <dbReference type="ARBA" id="ARBA00022967"/>
    </source>
</evidence>
<dbReference type="CDD" id="cd03214">
    <property type="entry name" value="ABC_Iron-Siderophores_B12_Hemin"/>
    <property type="match status" value="1"/>
</dbReference>
<feature type="domain" description="ABC transporter" evidence="7">
    <location>
        <begin position="19"/>
        <end position="255"/>
    </location>
</feature>
<dbReference type="InterPro" id="IPR003593">
    <property type="entry name" value="AAA+_ATPase"/>
</dbReference>
<keyword evidence="4" id="KW-0067">ATP-binding</keyword>
<dbReference type="FunFam" id="3.40.50.300:FF:000134">
    <property type="entry name" value="Iron-enterobactin ABC transporter ATP-binding protein"/>
    <property type="match status" value="1"/>
</dbReference>
<reference evidence="8" key="1">
    <citation type="submission" date="2016-01" db="EMBL/GenBank/DDBJ databases">
        <authorList>
            <person name="Regsiter A."/>
            <person name="william w."/>
        </authorList>
    </citation>
    <scope>NUCLEOTIDE SEQUENCE</scope>
    <source>
        <strain evidence="8">NCPPB 1641</strain>
    </source>
</reference>
<evidence type="ECO:0000256" key="2">
    <source>
        <dbReference type="ARBA" id="ARBA00022448"/>
    </source>
</evidence>
<name>A0A1S7U8D8_9HYPH</name>
<dbReference type="GO" id="GO:0016887">
    <property type="term" value="F:ATP hydrolysis activity"/>
    <property type="evidence" value="ECO:0007669"/>
    <property type="project" value="InterPro"/>
</dbReference>
<organism evidence="8 9">
    <name type="scientific">Agrobacterium deltaense NCPPB 1641</name>
    <dbReference type="NCBI Taxonomy" id="1183425"/>
    <lineage>
        <taxon>Bacteria</taxon>
        <taxon>Pseudomonadati</taxon>
        <taxon>Pseudomonadota</taxon>
        <taxon>Alphaproteobacteria</taxon>
        <taxon>Hyphomicrobiales</taxon>
        <taxon>Rhizobiaceae</taxon>
        <taxon>Rhizobium/Agrobacterium group</taxon>
        <taxon>Agrobacterium</taxon>
    </lineage>
</organism>
<evidence type="ECO:0000313" key="8">
    <source>
        <dbReference type="EMBL" id="CVI63174.1"/>
    </source>
</evidence>
<dbReference type="Proteomes" id="UP000192140">
    <property type="component" value="Unassembled WGS sequence"/>
</dbReference>
<dbReference type="SUPFAM" id="SSF52540">
    <property type="entry name" value="P-loop containing nucleoside triphosphate hydrolases"/>
    <property type="match status" value="1"/>
</dbReference>
<comment type="function">
    <text evidence="6">Part of the ABC transporter complex HmuTUV involved in hemin import. Responsible for energy coupling to the transport system.</text>
</comment>
<dbReference type="InterPro" id="IPR027417">
    <property type="entry name" value="P-loop_NTPase"/>
</dbReference>
<keyword evidence="2" id="KW-0813">Transport</keyword>
<evidence type="ECO:0000313" key="9">
    <source>
        <dbReference type="Proteomes" id="UP000192140"/>
    </source>
</evidence>
<comment type="similarity">
    <text evidence="1">Belongs to the ABC transporter superfamily.</text>
</comment>
<dbReference type="SMART" id="SM00382">
    <property type="entry name" value="AAA"/>
    <property type="match status" value="1"/>
</dbReference>
<evidence type="ECO:0000256" key="6">
    <source>
        <dbReference type="ARBA" id="ARBA00037066"/>
    </source>
</evidence>
<dbReference type="EMBL" id="FCNP01000049">
    <property type="protein sequence ID" value="CVI63174.1"/>
    <property type="molecule type" value="Genomic_DNA"/>
</dbReference>
<dbReference type="PROSITE" id="PS50893">
    <property type="entry name" value="ABC_TRANSPORTER_2"/>
    <property type="match status" value="1"/>
</dbReference>
<dbReference type="InterPro" id="IPR003439">
    <property type="entry name" value="ABC_transporter-like_ATP-bd"/>
</dbReference>
<evidence type="ECO:0000256" key="3">
    <source>
        <dbReference type="ARBA" id="ARBA00022741"/>
    </source>
</evidence>
<evidence type="ECO:0000259" key="7">
    <source>
        <dbReference type="PROSITE" id="PS50893"/>
    </source>
</evidence>
<gene>
    <name evidence="8" type="primary">fecE</name>
    <name evidence="8" type="ORF">AGR7A_pAt20125</name>
</gene>
<evidence type="ECO:0000256" key="4">
    <source>
        <dbReference type="ARBA" id="ARBA00022840"/>
    </source>
</evidence>
<dbReference type="Pfam" id="PF00005">
    <property type="entry name" value="ABC_tran"/>
    <property type="match status" value="1"/>
</dbReference>
<dbReference type="InterPro" id="IPR017871">
    <property type="entry name" value="ABC_transporter-like_CS"/>
</dbReference>
<dbReference type="PANTHER" id="PTHR42794">
    <property type="entry name" value="HEMIN IMPORT ATP-BINDING PROTEIN HMUV"/>
    <property type="match status" value="1"/>
</dbReference>
<dbReference type="RefSeq" id="WP_080855098.1">
    <property type="nucleotide sequence ID" value="NZ_LT009777.1"/>
</dbReference>
<dbReference type="AlphaFoldDB" id="A0A1S7U8D8"/>
<protein>
    <submittedName>
        <fullName evidence="8">Iron-dicitrate transporter subunit ATP-binding component of ABC superfamily KpLE2 phage-like element</fullName>
    </submittedName>
</protein>
<keyword evidence="3" id="KW-0547">Nucleotide-binding</keyword>
<keyword evidence="9" id="KW-1185">Reference proteome</keyword>
<sequence>MVATSSQAKTPEFSSNASLVGSRLSFVAGGRKILDEVSCEIQAGKTTALVGPNGSGKSSLMRLLVRLEAPTAGQVALSGRDVTSFGRRDFARRLAFLPQDMQPPAALSVRDLVACGRHPHRAVWRPETKRDGEVIEEALAVTDLADLSSRPVGALSGGERQRALIAMALAQETQILMLDEPTTYLDLRYQIQILELVRRLQAERQLTVCWVLHDLNEAAAYSDEVIVLSKGRSVATGSPEHVLTPVFIRDVFGIDMLRLAHPADGGPLLVPSRGWSPNHSRETT</sequence>
<evidence type="ECO:0000256" key="1">
    <source>
        <dbReference type="ARBA" id="ARBA00005417"/>
    </source>
</evidence>
<dbReference type="PANTHER" id="PTHR42794:SF1">
    <property type="entry name" value="HEMIN IMPORT ATP-BINDING PROTEIN HMUV"/>
    <property type="match status" value="1"/>
</dbReference>
<dbReference type="PROSITE" id="PS00211">
    <property type="entry name" value="ABC_TRANSPORTER_1"/>
    <property type="match status" value="1"/>
</dbReference>
<dbReference type="Gene3D" id="3.40.50.300">
    <property type="entry name" value="P-loop containing nucleotide triphosphate hydrolases"/>
    <property type="match status" value="1"/>
</dbReference>
<keyword evidence="5" id="KW-1278">Translocase</keyword>
<accession>A0A1S7U8D8</accession>
<proteinExistence type="inferred from homology"/>
<dbReference type="GO" id="GO:0005524">
    <property type="term" value="F:ATP binding"/>
    <property type="evidence" value="ECO:0007669"/>
    <property type="project" value="UniProtKB-KW"/>
</dbReference>